<dbReference type="Pfam" id="PF02518">
    <property type="entry name" value="HATPase_c"/>
    <property type="match status" value="1"/>
</dbReference>
<dbReference type="SUPFAM" id="SSF55874">
    <property type="entry name" value="ATPase domain of HSP90 chaperone/DNA topoisomerase II/histidine kinase"/>
    <property type="match status" value="1"/>
</dbReference>
<organism evidence="12 13">
    <name type="scientific">Archangium gephyra</name>
    <dbReference type="NCBI Taxonomy" id="48"/>
    <lineage>
        <taxon>Bacteria</taxon>
        <taxon>Pseudomonadati</taxon>
        <taxon>Myxococcota</taxon>
        <taxon>Myxococcia</taxon>
        <taxon>Myxococcales</taxon>
        <taxon>Cystobacterineae</taxon>
        <taxon>Archangiaceae</taxon>
        <taxon>Archangium</taxon>
    </lineage>
</organism>
<keyword evidence="10" id="KW-1133">Transmembrane helix</keyword>
<dbReference type="InterPro" id="IPR036890">
    <property type="entry name" value="HATPase_C_sf"/>
</dbReference>
<feature type="coiled-coil region" evidence="9">
    <location>
        <begin position="172"/>
        <end position="199"/>
    </location>
</feature>
<evidence type="ECO:0000256" key="3">
    <source>
        <dbReference type="ARBA" id="ARBA00022553"/>
    </source>
</evidence>
<keyword evidence="6 12" id="KW-0418">Kinase</keyword>
<evidence type="ECO:0000256" key="8">
    <source>
        <dbReference type="ARBA" id="ARBA00023012"/>
    </source>
</evidence>
<dbReference type="EMBL" id="QFQP01000014">
    <property type="protein sequence ID" value="PZR11402.1"/>
    <property type="molecule type" value="Genomic_DNA"/>
</dbReference>
<dbReference type="SMART" id="SM00388">
    <property type="entry name" value="HisKA"/>
    <property type="match status" value="1"/>
</dbReference>
<dbReference type="EC" id="2.7.13.3" evidence="2"/>
<sequence length="353" mass="37574">MKLRLLLTSVVIAVVTVVATWLTMQPLLARAAAGGTWQRASSLVLGLDLVVAVLLILLVLQVTVGRPVTRLGEVVEQLVPGALDDGPLLVRLDVALRRLAAELSHERGASRGQLDELSRSHESLLRLQTELVAADRLATVGKLASGVAHEVGNPLSGILGYLSVIRMRHGSNAELIELVDRLEQEVQRIDQIVRSLLELGRPSRGRAEPVDVKPLVDSCVRLLRASRDFSSVKIVVTGVQSLWLRAEPGPLSQVLVNLLINGAQAMGGQGEIDVRLEQLEGGGAVIVDDRGPGLPDAVKARLFEPFFTTKPAGKGTGLGLAVSRHLLSQFDGSLDAGDRPGGGARFTIRLAGP</sequence>
<keyword evidence="10" id="KW-0472">Membrane</keyword>
<keyword evidence="8" id="KW-0902">Two-component regulatory system</keyword>
<dbReference type="PANTHER" id="PTHR43065">
    <property type="entry name" value="SENSOR HISTIDINE KINASE"/>
    <property type="match status" value="1"/>
</dbReference>
<keyword evidence="10" id="KW-0812">Transmembrane</keyword>
<dbReference type="CDD" id="cd00082">
    <property type="entry name" value="HisKA"/>
    <property type="match status" value="1"/>
</dbReference>
<dbReference type="InterPro" id="IPR036097">
    <property type="entry name" value="HisK_dim/P_sf"/>
</dbReference>
<evidence type="ECO:0000256" key="2">
    <source>
        <dbReference type="ARBA" id="ARBA00012438"/>
    </source>
</evidence>
<gene>
    <name evidence="12" type="ORF">DI536_17390</name>
</gene>
<dbReference type="SMART" id="SM00387">
    <property type="entry name" value="HATPase_c"/>
    <property type="match status" value="1"/>
</dbReference>
<dbReference type="PRINTS" id="PR00344">
    <property type="entry name" value="BCTRLSENSOR"/>
</dbReference>
<dbReference type="Proteomes" id="UP000249061">
    <property type="component" value="Unassembled WGS sequence"/>
</dbReference>
<dbReference type="PANTHER" id="PTHR43065:SF10">
    <property type="entry name" value="PEROXIDE STRESS-ACTIVATED HISTIDINE KINASE MAK3"/>
    <property type="match status" value="1"/>
</dbReference>
<evidence type="ECO:0000313" key="13">
    <source>
        <dbReference type="Proteomes" id="UP000249061"/>
    </source>
</evidence>
<proteinExistence type="predicted"/>
<evidence type="ECO:0000256" key="4">
    <source>
        <dbReference type="ARBA" id="ARBA00022679"/>
    </source>
</evidence>
<evidence type="ECO:0000256" key="6">
    <source>
        <dbReference type="ARBA" id="ARBA00022777"/>
    </source>
</evidence>
<evidence type="ECO:0000256" key="7">
    <source>
        <dbReference type="ARBA" id="ARBA00022840"/>
    </source>
</evidence>
<feature type="domain" description="Histidine kinase" evidence="11">
    <location>
        <begin position="146"/>
        <end position="353"/>
    </location>
</feature>
<dbReference type="GO" id="GO:0000155">
    <property type="term" value="F:phosphorelay sensor kinase activity"/>
    <property type="evidence" value="ECO:0007669"/>
    <property type="project" value="InterPro"/>
</dbReference>
<keyword evidence="4" id="KW-0808">Transferase</keyword>
<keyword evidence="3" id="KW-0597">Phosphoprotein</keyword>
<dbReference type="Pfam" id="PF00512">
    <property type="entry name" value="HisKA"/>
    <property type="match status" value="1"/>
</dbReference>
<protein>
    <recommendedName>
        <fullName evidence="2">histidine kinase</fullName>
        <ecNumber evidence="2">2.7.13.3</ecNumber>
    </recommendedName>
</protein>
<dbReference type="SUPFAM" id="SSF47384">
    <property type="entry name" value="Homodimeric domain of signal transducing histidine kinase"/>
    <property type="match status" value="1"/>
</dbReference>
<dbReference type="Gene3D" id="1.10.287.130">
    <property type="match status" value="1"/>
</dbReference>
<dbReference type="GO" id="GO:0005524">
    <property type="term" value="F:ATP binding"/>
    <property type="evidence" value="ECO:0007669"/>
    <property type="project" value="UniProtKB-KW"/>
</dbReference>
<keyword evidence="7" id="KW-0067">ATP-binding</keyword>
<dbReference type="AlphaFoldDB" id="A0A2W5T908"/>
<comment type="caution">
    <text evidence="12">The sequence shown here is derived from an EMBL/GenBank/DDBJ whole genome shotgun (WGS) entry which is preliminary data.</text>
</comment>
<evidence type="ECO:0000256" key="1">
    <source>
        <dbReference type="ARBA" id="ARBA00000085"/>
    </source>
</evidence>
<dbReference type="InterPro" id="IPR005467">
    <property type="entry name" value="His_kinase_dom"/>
</dbReference>
<evidence type="ECO:0000313" key="12">
    <source>
        <dbReference type="EMBL" id="PZR11402.1"/>
    </source>
</evidence>
<dbReference type="InterPro" id="IPR003594">
    <property type="entry name" value="HATPase_dom"/>
</dbReference>
<evidence type="ECO:0000256" key="10">
    <source>
        <dbReference type="SAM" id="Phobius"/>
    </source>
</evidence>
<dbReference type="InterPro" id="IPR003661">
    <property type="entry name" value="HisK_dim/P_dom"/>
</dbReference>
<reference evidence="12 13" key="1">
    <citation type="submission" date="2017-08" db="EMBL/GenBank/DDBJ databases">
        <title>Infants hospitalized years apart are colonized by the same room-sourced microbial strains.</title>
        <authorList>
            <person name="Brooks B."/>
            <person name="Olm M.R."/>
            <person name="Firek B.A."/>
            <person name="Baker R."/>
            <person name="Thomas B.C."/>
            <person name="Morowitz M.J."/>
            <person name="Banfield J.F."/>
        </authorList>
    </citation>
    <scope>NUCLEOTIDE SEQUENCE [LARGE SCALE GENOMIC DNA]</scope>
    <source>
        <strain evidence="12">S2_003_000_R2_14</strain>
    </source>
</reference>
<accession>A0A2W5T908</accession>
<dbReference type="Gene3D" id="3.30.565.10">
    <property type="entry name" value="Histidine kinase-like ATPase, C-terminal domain"/>
    <property type="match status" value="1"/>
</dbReference>
<keyword evidence="9" id="KW-0175">Coiled coil</keyword>
<evidence type="ECO:0000259" key="11">
    <source>
        <dbReference type="PROSITE" id="PS50109"/>
    </source>
</evidence>
<keyword evidence="5" id="KW-0547">Nucleotide-binding</keyword>
<name>A0A2W5T908_9BACT</name>
<comment type="catalytic activity">
    <reaction evidence="1">
        <text>ATP + protein L-histidine = ADP + protein N-phospho-L-histidine.</text>
        <dbReference type="EC" id="2.7.13.3"/>
    </reaction>
</comment>
<evidence type="ECO:0000256" key="9">
    <source>
        <dbReference type="SAM" id="Coils"/>
    </source>
</evidence>
<feature type="transmembrane region" description="Helical" evidence="10">
    <location>
        <begin position="41"/>
        <end position="60"/>
    </location>
</feature>
<evidence type="ECO:0000256" key="5">
    <source>
        <dbReference type="ARBA" id="ARBA00022741"/>
    </source>
</evidence>
<dbReference type="InterPro" id="IPR004358">
    <property type="entry name" value="Sig_transdc_His_kin-like_C"/>
</dbReference>
<dbReference type="PROSITE" id="PS50109">
    <property type="entry name" value="HIS_KIN"/>
    <property type="match status" value="1"/>
</dbReference>